<evidence type="ECO:0000256" key="2">
    <source>
        <dbReference type="ARBA" id="ARBA00009142"/>
    </source>
</evidence>
<sequence>MYGECMLVSWAPSELLMLAGGAFLAGLVDAVVGGGGLISVPTLFAVFPGAAPPVLFGTNKMAGIWGTASAALRYARGVQLQWAILVPATLAAFVFSFCGAYAVTHMPADVLRKLLPFVLVGVAVYTLRKKDFGTVHAPVRGGAGVTLMAIAVGGAIGFYDGFFGPGTGSFLVFLFVRLFGQDFVNASASSKIVNVATNLAALWLFGMGGHVWWQVGAGMAVMNVLGSLVGSRLALKHGVGFVRRMFLCVLAVLIVKTGYDAFLRA</sequence>
<dbReference type="InterPro" id="IPR052017">
    <property type="entry name" value="TSUP"/>
</dbReference>
<feature type="transmembrane region" description="Helical" evidence="8">
    <location>
        <begin position="139"/>
        <end position="156"/>
    </location>
</feature>
<proteinExistence type="inferred from homology"/>
<evidence type="ECO:0000313" key="9">
    <source>
        <dbReference type="EMBL" id="VVD91808.1"/>
    </source>
</evidence>
<dbReference type="AlphaFoldDB" id="A0A5E4TYJ1"/>
<evidence type="ECO:0000256" key="3">
    <source>
        <dbReference type="ARBA" id="ARBA00022448"/>
    </source>
</evidence>
<dbReference type="EMBL" id="CABPSD010000003">
    <property type="protein sequence ID" value="VVD91808.1"/>
    <property type="molecule type" value="Genomic_DNA"/>
</dbReference>
<feature type="transmembrane region" description="Helical" evidence="8">
    <location>
        <begin position="192"/>
        <end position="213"/>
    </location>
</feature>
<organism evidence="9 10">
    <name type="scientific">Pandoraea morbifera</name>
    <dbReference type="NCBI Taxonomy" id="2508300"/>
    <lineage>
        <taxon>Bacteria</taxon>
        <taxon>Pseudomonadati</taxon>
        <taxon>Pseudomonadota</taxon>
        <taxon>Betaproteobacteria</taxon>
        <taxon>Burkholderiales</taxon>
        <taxon>Burkholderiaceae</taxon>
        <taxon>Pandoraea</taxon>
    </lineage>
</organism>
<dbReference type="Proteomes" id="UP000368474">
    <property type="component" value="Unassembled WGS sequence"/>
</dbReference>
<protein>
    <recommendedName>
        <fullName evidence="8">Probable membrane transporter protein</fullName>
    </recommendedName>
</protein>
<evidence type="ECO:0000256" key="4">
    <source>
        <dbReference type="ARBA" id="ARBA00022475"/>
    </source>
</evidence>
<feature type="transmembrane region" description="Helical" evidence="8">
    <location>
        <begin position="82"/>
        <end position="104"/>
    </location>
</feature>
<evidence type="ECO:0000256" key="5">
    <source>
        <dbReference type="ARBA" id="ARBA00022692"/>
    </source>
</evidence>
<dbReference type="PANTHER" id="PTHR30269">
    <property type="entry name" value="TRANSMEMBRANE PROTEIN YFCA"/>
    <property type="match status" value="1"/>
</dbReference>
<dbReference type="Pfam" id="PF01925">
    <property type="entry name" value="TauE"/>
    <property type="match status" value="1"/>
</dbReference>
<comment type="subcellular location">
    <subcellularLocation>
        <location evidence="1 8">Cell membrane</location>
        <topology evidence="1 8">Multi-pass membrane protein</topology>
    </subcellularLocation>
</comment>
<name>A0A5E4TYJ1_9BURK</name>
<comment type="similarity">
    <text evidence="2 8">Belongs to the 4-toluene sulfonate uptake permease (TSUP) (TC 2.A.102) family.</text>
</comment>
<dbReference type="PANTHER" id="PTHR30269:SF0">
    <property type="entry name" value="MEMBRANE TRANSPORTER PROTEIN YFCA-RELATED"/>
    <property type="match status" value="1"/>
</dbReference>
<accession>A0A5E4TYJ1</accession>
<evidence type="ECO:0000313" key="10">
    <source>
        <dbReference type="Proteomes" id="UP000368474"/>
    </source>
</evidence>
<keyword evidence="5 8" id="KW-0812">Transmembrane</keyword>
<dbReference type="GO" id="GO:0005886">
    <property type="term" value="C:plasma membrane"/>
    <property type="evidence" value="ECO:0007669"/>
    <property type="project" value="UniProtKB-SubCell"/>
</dbReference>
<evidence type="ECO:0000256" key="1">
    <source>
        <dbReference type="ARBA" id="ARBA00004651"/>
    </source>
</evidence>
<evidence type="ECO:0000256" key="6">
    <source>
        <dbReference type="ARBA" id="ARBA00022989"/>
    </source>
</evidence>
<evidence type="ECO:0000256" key="8">
    <source>
        <dbReference type="RuleBase" id="RU363041"/>
    </source>
</evidence>
<keyword evidence="10" id="KW-1185">Reference proteome</keyword>
<feature type="transmembrane region" description="Helical" evidence="8">
    <location>
        <begin position="162"/>
        <end position="180"/>
    </location>
</feature>
<keyword evidence="4 8" id="KW-1003">Cell membrane</keyword>
<keyword evidence="6 8" id="KW-1133">Transmembrane helix</keyword>
<evidence type="ECO:0000256" key="7">
    <source>
        <dbReference type="ARBA" id="ARBA00023136"/>
    </source>
</evidence>
<gene>
    <name evidence="9" type="ORF">PMO31116_01640</name>
</gene>
<feature type="transmembrane region" description="Helical" evidence="8">
    <location>
        <begin position="233"/>
        <end position="255"/>
    </location>
</feature>
<keyword evidence="7 8" id="KW-0472">Membrane</keyword>
<reference evidence="9 10" key="1">
    <citation type="submission" date="2019-08" db="EMBL/GenBank/DDBJ databases">
        <authorList>
            <person name="Peeters C."/>
        </authorList>
    </citation>
    <scope>NUCLEOTIDE SEQUENCE [LARGE SCALE GENOMIC DNA]</scope>
    <source>
        <strain evidence="9 10">LMG 31116</strain>
    </source>
</reference>
<feature type="transmembrane region" description="Helical" evidence="8">
    <location>
        <begin position="54"/>
        <end position="75"/>
    </location>
</feature>
<dbReference type="InterPro" id="IPR002781">
    <property type="entry name" value="TM_pro_TauE-like"/>
</dbReference>
<keyword evidence="3" id="KW-0813">Transport</keyword>